<dbReference type="STRING" id="941907.SAMN06295910_2013"/>
<dbReference type="EMBL" id="LT840185">
    <property type="protein sequence ID" value="SMF72355.1"/>
    <property type="molecule type" value="Genomic_DNA"/>
</dbReference>
<feature type="transmembrane region" description="Helical" evidence="1">
    <location>
        <begin position="52"/>
        <end position="75"/>
    </location>
</feature>
<feature type="transmembrane region" description="Helical" evidence="1">
    <location>
        <begin position="191"/>
        <end position="213"/>
    </location>
</feature>
<feature type="transmembrane region" description="Helical" evidence="1">
    <location>
        <begin position="87"/>
        <end position="114"/>
    </location>
</feature>
<feature type="transmembrane region" description="Helical" evidence="1">
    <location>
        <begin position="120"/>
        <end position="144"/>
    </location>
</feature>
<accession>A0A1X7GQ92</accession>
<feature type="transmembrane region" description="Helical" evidence="1">
    <location>
        <begin position="225"/>
        <end position="248"/>
    </location>
</feature>
<dbReference type="RefSeq" id="WP_085218651.1">
    <property type="nucleotide sequence ID" value="NZ_LT840185.1"/>
</dbReference>
<evidence type="ECO:0000313" key="2">
    <source>
        <dbReference type="EMBL" id="SMF72355.1"/>
    </source>
</evidence>
<keyword evidence="1" id="KW-1133">Transmembrane helix</keyword>
<feature type="transmembrane region" description="Helical" evidence="1">
    <location>
        <begin position="268"/>
        <end position="290"/>
    </location>
</feature>
<evidence type="ECO:0000313" key="3">
    <source>
        <dbReference type="Proteomes" id="UP000192934"/>
    </source>
</evidence>
<sequence>MHAGADGTKSTWFQRFLLPGFAFKAVVIGGGYATGRELAEFFLPSGPAGGLLGLLLTTLIWSAVCAVAFAFARLVSAYDYRSFFKALLGPIWIAFEITYLLFLVLILAVVAAAAGEIGRALFGLPVIAGTLALVAAIAGITAFGNRGAENLFRYASTFIYLVYALFLILALASFGDRISPALASGVPTDGWVIGGMTYASYNVVAAVAVLPFLRHLTSRRDALVAGALAGPLAALPAIIFFLCMTAWYPAIGSETLPSDFLLRRIGQPWLHLIFQLMIFCALLETGVGAVNAVNERVDEALKGGFAPALRLTLSAALLLGSAFVAARIGLIDLIASGYGAFGYIMLALFVVPLLVLGTLRLVRANTDRLEREGQ</sequence>
<evidence type="ECO:0000256" key="1">
    <source>
        <dbReference type="SAM" id="Phobius"/>
    </source>
</evidence>
<keyword evidence="3" id="KW-1185">Reference proteome</keyword>
<feature type="transmembrane region" description="Helical" evidence="1">
    <location>
        <begin position="12"/>
        <end position="32"/>
    </location>
</feature>
<name>A0A1X7GQ92_9SPHN</name>
<dbReference type="PANTHER" id="PTHR37814">
    <property type="entry name" value="CONSERVED MEMBRANE PROTEIN"/>
    <property type="match status" value="1"/>
</dbReference>
<reference evidence="3" key="1">
    <citation type="submission" date="2017-04" db="EMBL/GenBank/DDBJ databases">
        <authorList>
            <person name="Varghese N."/>
            <person name="Submissions S."/>
        </authorList>
    </citation>
    <scope>NUCLEOTIDE SEQUENCE [LARGE SCALE GENOMIC DNA]</scope>
    <source>
        <strain evidence="3">Dd16</strain>
    </source>
</reference>
<dbReference type="PANTHER" id="PTHR37814:SF1">
    <property type="entry name" value="MEMBRANE PROTEIN"/>
    <property type="match status" value="1"/>
</dbReference>
<dbReference type="OrthoDB" id="5444697at2"/>
<keyword evidence="1" id="KW-0472">Membrane</keyword>
<dbReference type="AlphaFoldDB" id="A0A1X7GQ92"/>
<proteinExistence type="predicted"/>
<protein>
    <submittedName>
        <fullName evidence="2">Uncharacterized membrane protein YkvI</fullName>
    </submittedName>
</protein>
<dbReference type="InterPro" id="IPR038728">
    <property type="entry name" value="YkvI-like"/>
</dbReference>
<feature type="transmembrane region" description="Helical" evidence="1">
    <location>
        <begin position="151"/>
        <end position="171"/>
    </location>
</feature>
<gene>
    <name evidence="2" type="ORF">SAMN06295910_2013</name>
</gene>
<feature type="transmembrane region" description="Helical" evidence="1">
    <location>
        <begin position="340"/>
        <end position="362"/>
    </location>
</feature>
<feature type="transmembrane region" description="Helical" evidence="1">
    <location>
        <begin position="311"/>
        <end position="334"/>
    </location>
</feature>
<keyword evidence="1" id="KW-0812">Transmembrane</keyword>
<organism evidence="2 3">
    <name type="scientific">Allosphingosinicella indica</name>
    <dbReference type="NCBI Taxonomy" id="941907"/>
    <lineage>
        <taxon>Bacteria</taxon>
        <taxon>Pseudomonadati</taxon>
        <taxon>Pseudomonadota</taxon>
        <taxon>Alphaproteobacteria</taxon>
        <taxon>Sphingomonadales</taxon>
        <taxon>Sphingomonadaceae</taxon>
        <taxon>Allosphingosinicella</taxon>
    </lineage>
</organism>
<dbReference type="Proteomes" id="UP000192934">
    <property type="component" value="Chromosome I"/>
</dbReference>